<dbReference type="InterPro" id="IPR014729">
    <property type="entry name" value="Rossmann-like_a/b/a_fold"/>
</dbReference>
<reference evidence="3 4" key="1">
    <citation type="journal article" date="2013" name="ISME J.">
        <title>Metabolic model for the filamentous 'Candidatus Microthrix parvicella' based on genomic and metagenomic analyses.</title>
        <authorList>
            <person name="Jon McIlroy S."/>
            <person name="Kristiansen R."/>
            <person name="Albertsen M."/>
            <person name="Michael Karst S."/>
            <person name="Rossetti S."/>
            <person name="Lund Nielsen J."/>
            <person name="Tandoi V."/>
            <person name="James Seviour R."/>
            <person name="Nielsen P.H."/>
        </authorList>
    </citation>
    <scope>NUCLEOTIDE SEQUENCE [LARGE SCALE GENOMIC DNA]</scope>
    <source>
        <strain evidence="3 4">RN1</strain>
    </source>
</reference>
<dbReference type="STRING" id="1229780.BN381_10299"/>
<dbReference type="Proteomes" id="UP000018291">
    <property type="component" value="Unassembled WGS sequence"/>
</dbReference>
<dbReference type="HOGENOM" id="CLU_049301_2_3_11"/>
<evidence type="ECO:0000313" key="4">
    <source>
        <dbReference type="Proteomes" id="UP000018291"/>
    </source>
</evidence>
<comment type="similarity">
    <text evidence="1">Belongs to the universal stress protein A family.</text>
</comment>
<feature type="domain" description="UspA" evidence="2">
    <location>
        <begin position="2"/>
        <end position="139"/>
    </location>
</feature>
<dbReference type="InterPro" id="IPR006016">
    <property type="entry name" value="UspA"/>
</dbReference>
<dbReference type="Pfam" id="PF00582">
    <property type="entry name" value="Usp"/>
    <property type="match status" value="2"/>
</dbReference>
<proteinExistence type="inferred from homology"/>
<dbReference type="PRINTS" id="PR01438">
    <property type="entry name" value="UNVRSLSTRESS"/>
</dbReference>
<dbReference type="PANTHER" id="PTHR46268:SF6">
    <property type="entry name" value="UNIVERSAL STRESS PROTEIN UP12"/>
    <property type="match status" value="1"/>
</dbReference>
<accession>R4YW21</accession>
<dbReference type="PANTHER" id="PTHR46268">
    <property type="entry name" value="STRESS RESPONSE PROTEIN NHAX"/>
    <property type="match status" value="1"/>
</dbReference>
<gene>
    <name evidence="3" type="ORF">BN381_10299</name>
</gene>
<dbReference type="RefSeq" id="WP_012223115.1">
    <property type="nucleotide sequence ID" value="NZ_HG422565.1"/>
</dbReference>
<dbReference type="InterPro" id="IPR006015">
    <property type="entry name" value="Universal_stress_UspA"/>
</dbReference>
<evidence type="ECO:0000259" key="2">
    <source>
        <dbReference type="Pfam" id="PF00582"/>
    </source>
</evidence>
<sequence>MSRVVVGVDASSMPTAALREALSEAHLRGSVLKVVSVWSYPPLSAEERLLTTASAVEAETIERVGETVDRLRHEGHNSELTIKVDVRQGAPGKVLIDLAVGCELLVVGRRDRSRLRHLVLGSVADQCVRHSPVPVMVVPSDWERPDRSGDVTLAVGMDFSDSANEALRWTLGEAERRNAAVRVVHSWEEPMLVGGDLMMAMPPSAALEHDAEERMDRFMSALDVPDGVSVTGSVRRGPPAQVLLEAAEDADMVVVGSRGLGGFAGLLLGSVARRVTHLAPCPVVVVPSEKQRR</sequence>
<dbReference type="CDD" id="cd00293">
    <property type="entry name" value="USP-like"/>
    <property type="match status" value="2"/>
</dbReference>
<protein>
    <submittedName>
        <fullName evidence="3">Putative UspA domain protein</fullName>
    </submittedName>
</protein>
<keyword evidence="4" id="KW-1185">Reference proteome</keyword>
<organism evidence="3 4">
    <name type="scientific">Candidatus Neomicrothrix parvicella RN1</name>
    <dbReference type="NCBI Taxonomy" id="1229780"/>
    <lineage>
        <taxon>Bacteria</taxon>
        <taxon>Bacillati</taxon>
        <taxon>Actinomycetota</taxon>
        <taxon>Acidimicrobiia</taxon>
        <taxon>Acidimicrobiales</taxon>
        <taxon>Microthrixaceae</taxon>
        <taxon>Candidatus Neomicrothrix</taxon>
    </lineage>
</organism>
<dbReference type="eggNOG" id="COG0589">
    <property type="taxonomic scope" value="Bacteria"/>
</dbReference>
<dbReference type="Gene3D" id="3.40.50.620">
    <property type="entry name" value="HUPs"/>
    <property type="match status" value="2"/>
</dbReference>
<dbReference type="EMBL" id="CANL01000001">
    <property type="protein sequence ID" value="CCM62068.1"/>
    <property type="molecule type" value="Genomic_DNA"/>
</dbReference>
<comment type="caution">
    <text evidence="3">The sequence shown here is derived from an EMBL/GenBank/DDBJ whole genome shotgun (WGS) entry which is preliminary data.</text>
</comment>
<dbReference type="SUPFAM" id="SSF52402">
    <property type="entry name" value="Adenine nucleotide alpha hydrolases-like"/>
    <property type="match status" value="2"/>
</dbReference>
<evidence type="ECO:0000313" key="3">
    <source>
        <dbReference type="EMBL" id="CCM62068.1"/>
    </source>
</evidence>
<name>R4YW21_9ACTN</name>
<evidence type="ECO:0000256" key="1">
    <source>
        <dbReference type="ARBA" id="ARBA00008791"/>
    </source>
</evidence>
<feature type="domain" description="UspA" evidence="2">
    <location>
        <begin position="154"/>
        <end position="287"/>
    </location>
</feature>
<dbReference type="OrthoDB" id="6174426at2"/>
<dbReference type="AlphaFoldDB" id="R4YW21"/>